<dbReference type="InterPro" id="IPR050369">
    <property type="entry name" value="RBOH/FRE"/>
</dbReference>
<evidence type="ECO:0000256" key="12">
    <source>
        <dbReference type="SAM" id="Phobius"/>
    </source>
</evidence>
<accession>A0A2Z6SI99</accession>
<dbReference type="FunFam" id="3.40.50.80:FF:000004">
    <property type="entry name" value="NADPH oxidase isoform 2"/>
    <property type="match status" value="1"/>
</dbReference>
<evidence type="ECO:0000256" key="7">
    <source>
        <dbReference type="ARBA" id="ARBA00023002"/>
    </source>
</evidence>
<sequence length="658" mass="75224">MSNSKSPSLGYNPYFDPNINSENNRYTSEYEETSEYVDNSDFRDSYSTSVGAHDSVVYSEDAVIQRQPSKKLLLNNPNNIGRGDSLRKLARGDSVKKLPNLDKFDPFSASGTTVTVKKPVTKFEKLQAWMINEGSRAIFFGVWIALHALVFALAFLNYFYSDNLTQARATFGITYTIARSSALVLHLDAAMILFPVCRNLISIFRATPLNNIIPFDENIEFHKAIGWSLLFFSLLHTAAHWVNFARFAVTGPKPIITWLELNFETGPGITGYVMLISLLIMVATAIESARRSHFNRFWYCHHLFIPFFGAWAFHGAFCMIQPDREPKCDSIANFWKYWILSGVIYVGERVLREIRARRTSYVSKVVMHPSRVVEIQIKKPSMITKAGQYIFLCCPEVSPWEWHPFTLTSAPEEDYISVHIRIVGDFTKALSIKLGCNYDEELRIRKENKDRIKSHYDGIDISTNNPELQKVLPRIMVDGPFGSASEDVFKFEVAMLVGAGIGVTPFASILKSIWYRVNYPTKSTKLSKVYFFWVCRDYDSFEWFQSLLLAIEEQDIEQFIETHIYLTGRLRHSEVGNILVNDDGNVKDTITGLRAPTHFGRPNWDKIFSNMRDQHPATDIGVFFCGPVPLGKTLHTKCNLWSQGFEGGTRYFYGKENF</sequence>
<dbReference type="PRINTS" id="PR00466">
    <property type="entry name" value="GP91PHOX"/>
</dbReference>
<keyword evidence="2" id="KW-0349">Heme</keyword>
<dbReference type="InterPro" id="IPR017938">
    <property type="entry name" value="Riboflavin_synthase-like_b-brl"/>
</dbReference>
<dbReference type="Proteomes" id="UP000247702">
    <property type="component" value="Unassembled WGS sequence"/>
</dbReference>
<dbReference type="InterPro" id="IPR039261">
    <property type="entry name" value="FNR_nucleotide-bd"/>
</dbReference>
<dbReference type="OrthoDB" id="167398at2759"/>
<dbReference type="GO" id="GO:0016175">
    <property type="term" value="F:superoxide-generating NAD(P)H oxidase activity"/>
    <property type="evidence" value="ECO:0007669"/>
    <property type="project" value="TreeGrafter"/>
</dbReference>
<dbReference type="CDD" id="cd06186">
    <property type="entry name" value="NOX_Duox_like_FAD_NADP"/>
    <property type="match status" value="1"/>
</dbReference>
<dbReference type="EMBL" id="BEXD01004008">
    <property type="protein sequence ID" value="GBC05459.1"/>
    <property type="molecule type" value="Genomic_DNA"/>
</dbReference>
<reference evidence="15" key="2">
    <citation type="submission" date="2019-10" db="EMBL/GenBank/DDBJ databases">
        <title>Conservation and host-specific expression of non-tandemly repeated heterogenous ribosome RNA gene in arbuscular mycorrhizal fungi.</title>
        <authorList>
            <person name="Maeda T."/>
            <person name="Kobayashi Y."/>
            <person name="Nakagawa T."/>
            <person name="Ezawa T."/>
            <person name="Yamaguchi K."/>
            <person name="Bino T."/>
            <person name="Nishimoto Y."/>
            <person name="Shigenobu S."/>
            <person name="Kawaguchi M."/>
        </authorList>
    </citation>
    <scope>NUCLEOTIDE SEQUENCE</scope>
    <source>
        <strain evidence="15">HR1</strain>
    </source>
</reference>
<evidence type="ECO:0000313" key="16">
    <source>
        <dbReference type="Proteomes" id="UP000247702"/>
    </source>
</evidence>
<dbReference type="Gene3D" id="2.40.30.10">
    <property type="entry name" value="Translation factors"/>
    <property type="match status" value="1"/>
</dbReference>
<comment type="subcellular location">
    <subcellularLocation>
        <location evidence="1">Membrane</location>
        <topology evidence="1">Multi-pass membrane protein</topology>
    </subcellularLocation>
</comment>
<evidence type="ECO:0000256" key="9">
    <source>
        <dbReference type="ARBA" id="ARBA00023065"/>
    </source>
</evidence>
<feature type="region of interest" description="Disordered" evidence="11">
    <location>
        <begin position="1"/>
        <end position="23"/>
    </location>
</feature>
<feature type="transmembrane region" description="Helical" evidence="12">
    <location>
        <begin position="137"/>
        <end position="160"/>
    </location>
</feature>
<dbReference type="GO" id="GO:0043020">
    <property type="term" value="C:NADPH oxidase complex"/>
    <property type="evidence" value="ECO:0007669"/>
    <property type="project" value="TreeGrafter"/>
</dbReference>
<dbReference type="SFLD" id="SFLDG01169">
    <property type="entry name" value="NADPH_oxidase_subgroup_(NOX)"/>
    <property type="match status" value="1"/>
</dbReference>
<dbReference type="PROSITE" id="PS51384">
    <property type="entry name" value="FAD_FR"/>
    <property type="match status" value="1"/>
</dbReference>
<evidence type="ECO:0000313" key="15">
    <source>
        <dbReference type="EMBL" id="GES83487.1"/>
    </source>
</evidence>
<dbReference type="STRING" id="94130.A0A2Z6SI99"/>
<dbReference type="InterPro" id="IPR013121">
    <property type="entry name" value="Fe_red_NAD-bd_6"/>
</dbReference>
<dbReference type="SFLD" id="SFLDS00052">
    <property type="entry name" value="Ferric_Reductase_Domain"/>
    <property type="match status" value="1"/>
</dbReference>
<evidence type="ECO:0000256" key="2">
    <source>
        <dbReference type="ARBA" id="ARBA00022617"/>
    </source>
</evidence>
<dbReference type="Pfam" id="PF08030">
    <property type="entry name" value="NAD_binding_6"/>
    <property type="match status" value="1"/>
</dbReference>
<evidence type="ECO:0000256" key="1">
    <source>
        <dbReference type="ARBA" id="ARBA00004141"/>
    </source>
</evidence>
<dbReference type="SUPFAM" id="SSF52343">
    <property type="entry name" value="Ferredoxin reductase-like, C-terminal NADP-linked domain"/>
    <property type="match status" value="1"/>
</dbReference>
<protein>
    <submittedName>
        <fullName evidence="15">NADPH oxidase</fullName>
    </submittedName>
</protein>
<keyword evidence="9" id="KW-0406">Ion transport</keyword>
<evidence type="ECO:0000256" key="10">
    <source>
        <dbReference type="ARBA" id="ARBA00023136"/>
    </source>
</evidence>
<evidence type="ECO:0000256" key="6">
    <source>
        <dbReference type="ARBA" id="ARBA00022989"/>
    </source>
</evidence>
<dbReference type="AlphaFoldDB" id="A0A2Z6SI99"/>
<dbReference type="Pfam" id="PF01794">
    <property type="entry name" value="Ferric_reduct"/>
    <property type="match status" value="1"/>
</dbReference>
<dbReference type="InterPro" id="IPR013112">
    <property type="entry name" value="FAD-bd_8"/>
</dbReference>
<dbReference type="SUPFAM" id="SSF63380">
    <property type="entry name" value="Riboflavin synthase domain-like"/>
    <property type="match status" value="1"/>
</dbReference>
<evidence type="ECO:0000259" key="13">
    <source>
        <dbReference type="PROSITE" id="PS51384"/>
    </source>
</evidence>
<dbReference type="InterPro" id="IPR013130">
    <property type="entry name" value="Fe3_Rdtase_TM_dom"/>
</dbReference>
<reference evidence="14 16" key="1">
    <citation type="submission" date="2017-11" db="EMBL/GenBank/DDBJ databases">
        <title>The genome of Rhizophagus clarus HR1 reveals common genetic basis of auxotrophy among arbuscular mycorrhizal fungi.</title>
        <authorList>
            <person name="Kobayashi Y."/>
        </authorList>
    </citation>
    <scope>NUCLEOTIDE SEQUENCE [LARGE SCALE GENOMIC DNA]</scope>
    <source>
        <strain evidence="14 16">HR1</strain>
    </source>
</reference>
<evidence type="ECO:0000313" key="14">
    <source>
        <dbReference type="EMBL" id="GBC05459.1"/>
    </source>
</evidence>
<dbReference type="GO" id="GO:0006952">
    <property type="term" value="P:defense response"/>
    <property type="evidence" value="ECO:0007669"/>
    <property type="project" value="TreeGrafter"/>
</dbReference>
<evidence type="ECO:0000256" key="3">
    <source>
        <dbReference type="ARBA" id="ARBA00022692"/>
    </source>
</evidence>
<dbReference type="InterPro" id="IPR000778">
    <property type="entry name" value="Cyt_b245_heavy_chain"/>
</dbReference>
<dbReference type="Proteomes" id="UP000615446">
    <property type="component" value="Unassembled WGS sequence"/>
</dbReference>
<evidence type="ECO:0000256" key="11">
    <source>
        <dbReference type="SAM" id="MobiDB-lite"/>
    </source>
</evidence>
<keyword evidence="16" id="KW-1185">Reference proteome</keyword>
<keyword evidence="8" id="KW-0408">Iron</keyword>
<keyword evidence="4" id="KW-0479">Metal-binding</keyword>
<dbReference type="GO" id="GO:0042554">
    <property type="term" value="P:superoxide anion generation"/>
    <property type="evidence" value="ECO:0007669"/>
    <property type="project" value="TreeGrafter"/>
</dbReference>
<keyword evidence="5" id="KW-0249">Electron transport</keyword>
<dbReference type="EMBL" id="BLAL01000069">
    <property type="protein sequence ID" value="GES83487.1"/>
    <property type="molecule type" value="Genomic_DNA"/>
</dbReference>
<keyword evidence="3 12" id="KW-0812">Transmembrane</keyword>
<dbReference type="PANTHER" id="PTHR11972:SF153">
    <property type="entry name" value="SUPEROXIDE-GENERATING NADPH OXIDASE HEAVY CHAIN SUBUNIT A"/>
    <property type="match status" value="1"/>
</dbReference>
<keyword evidence="9" id="KW-0813">Transport</keyword>
<feature type="transmembrane region" description="Helical" evidence="12">
    <location>
        <begin position="180"/>
        <end position="204"/>
    </location>
</feature>
<keyword evidence="6 12" id="KW-1133">Transmembrane helix</keyword>
<gene>
    <name evidence="15" type="ORF">RCL2_001064600</name>
    <name evidence="14" type="ORF">RclHR1_06230019</name>
</gene>
<dbReference type="GO" id="GO:0046872">
    <property type="term" value="F:metal ion binding"/>
    <property type="evidence" value="ECO:0007669"/>
    <property type="project" value="UniProtKB-KW"/>
</dbReference>
<name>A0A2Z6SI99_9GLOM</name>
<evidence type="ECO:0000256" key="8">
    <source>
        <dbReference type="ARBA" id="ARBA00023004"/>
    </source>
</evidence>
<feature type="transmembrane region" description="Helical" evidence="12">
    <location>
        <begin position="269"/>
        <end position="286"/>
    </location>
</feature>
<feature type="transmembrane region" description="Helical" evidence="12">
    <location>
        <begin position="225"/>
        <end position="249"/>
    </location>
</feature>
<dbReference type="Pfam" id="PF08022">
    <property type="entry name" value="FAD_binding_8"/>
    <property type="match status" value="1"/>
</dbReference>
<proteinExistence type="predicted"/>
<comment type="caution">
    <text evidence="14">The sequence shown here is derived from an EMBL/GenBank/DDBJ whole genome shotgun (WGS) entry which is preliminary data.</text>
</comment>
<feature type="transmembrane region" description="Helical" evidence="12">
    <location>
        <begin position="298"/>
        <end position="322"/>
    </location>
</feature>
<dbReference type="SFLD" id="SFLDG01168">
    <property type="entry name" value="Ferric_reductase_subgroup_(FRE"/>
    <property type="match status" value="1"/>
</dbReference>
<dbReference type="Gene3D" id="3.40.50.80">
    <property type="entry name" value="Nucleotide-binding domain of ferredoxin-NADP reductase (FNR) module"/>
    <property type="match status" value="1"/>
</dbReference>
<feature type="domain" description="FAD-binding FR-type" evidence="13">
    <location>
        <begin position="355"/>
        <end position="487"/>
    </location>
</feature>
<dbReference type="GO" id="GO:0006811">
    <property type="term" value="P:monoatomic ion transport"/>
    <property type="evidence" value="ECO:0007669"/>
    <property type="project" value="UniProtKB-KW"/>
</dbReference>
<dbReference type="PANTHER" id="PTHR11972">
    <property type="entry name" value="NADPH OXIDASE"/>
    <property type="match status" value="1"/>
</dbReference>
<evidence type="ECO:0000256" key="4">
    <source>
        <dbReference type="ARBA" id="ARBA00022723"/>
    </source>
</evidence>
<organism evidence="14 16">
    <name type="scientific">Rhizophagus clarus</name>
    <dbReference type="NCBI Taxonomy" id="94130"/>
    <lineage>
        <taxon>Eukaryota</taxon>
        <taxon>Fungi</taxon>
        <taxon>Fungi incertae sedis</taxon>
        <taxon>Mucoromycota</taxon>
        <taxon>Glomeromycotina</taxon>
        <taxon>Glomeromycetes</taxon>
        <taxon>Glomerales</taxon>
        <taxon>Glomeraceae</taxon>
        <taxon>Rhizophagus</taxon>
    </lineage>
</organism>
<dbReference type="InterPro" id="IPR017927">
    <property type="entry name" value="FAD-bd_FR_type"/>
</dbReference>
<keyword evidence="7" id="KW-0560">Oxidoreductase</keyword>
<evidence type="ECO:0000256" key="5">
    <source>
        <dbReference type="ARBA" id="ARBA00022982"/>
    </source>
</evidence>
<keyword evidence="10 12" id="KW-0472">Membrane</keyword>